<evidence type="ECO:0000313" key="1">
    <source>
        <dbReference type="EMBL" id="KAJ8932709.1"/>
    </source>
</evidence>
<dbReference type="Proteomes" id="UP001162162">
    <property type="component" value="Unassembled WGS sequence"/>
</dbReference>
<dbReference type="EMBL" id="JAPWTK010001375">
    <property type="protein sequence ID" value="KAJ8932709.1"/>
    <property type="molecule type" value="Genomic_DNA"/>
</dbReference>
<proteinExistence type="predicted"/>
<dbReference type="InterPro" id="IPR036397">
    <property type="entry name" value="RNaseH_sf"/>
</dbReference>
<keyword evidence="2" id="KW-1185">Reference proteome</keyword>
<sequence length="111" mass="12610">MILMEPIRPIPAGSGRIDGNSAGSDWIEIGAVLQSLIRPLTNRETINYIGEFFEDGICSLNTQATFPSRSCDLTTCDFFLWPYLKNSIFETPLGDKEDLQRKYRKSTHHIE</sequence>
<comment type="caution">
    <text evidence="1">The sequence shown here is derived from an EMBL/GenBank/DDBJ whole genome shotgun (WGS) entry which is preliminary data.</text>
</comment>
<accession>A0AAV8X1A6</accession>
<dbReference type="PANTHER" id="PTHR47326:SF1">
    <property type="entry name" value="HTH PSQ-TYPE DOMAIN-CONTAINING PROTEIN"/>
    <property type="match status" value="1"/>
</dbReference>
<reference evidence="1" key="1">
    <citation type="journal article" date="2023" name="Insect Mol. Biol.">
        <title>Genome sequencing provides insights into the evolution of gene families encoding plant cell wall-degrading enzymes in longhorned beetles.</title>
        <authorList>
            <person name="Shin N.R."/>
            <person name="Okamura Y."/>
            <person name="Kirsch R."/>
            <person name="Pauchet Y."/>
        </authorList>
    </citation>
    <scope>NUCLEOTIDE SEQUENCE</scope>
    <source>
        <strain evidence="1">AMC_N1</strain>
    </source>
</reference>
<protein>
    <submittedName>
        <fullName evidence="1">Uncharacterized protein</fullName>
    </submittedName>
</protein>
<organism evidence="1 2">
    <name type="scientific">Aromia moschata</name>
    <dbReference type="NCBI Taxonomy" id="1265417"/>
    <lineage>
        <taxon>Eukaryota</taxon>
        <taxon>Metazoa</taxon>
        <taxon>Ecdysozoa</taxon>
        <taxon>Arthropoda</taxon>
        <taxon>Hexapoda</taxon>
        <taxon>Insecta</taxon>
        <taxon>Pterygota</taxon>
        <taxon>Neoptera</taxon>
        <taxon>Endopterygota</taxon>
        <taxon>Coleoptera</taxon>
        <taxon>Polyphaga</taxon>
        <taxon>Cucujiformia</taxon>
        <taxon>Chrysomeloidea</taxon>
        <taxon>Cerambycidae</taxon>
        <taxon>Cerambycinae</taxon>
        <taxon>Callichromatini</taxon>
        <taxon>Aromia</taxon>
    </lineage>
</organism>
<dbReference type="Gene3D" id="3.30.420.10">
    <property type="entry name" value="Ribonuclease H-like superfamily/Ribonuclease H"/>
    <property type="match status" value="1"/>
</dbReference>
<gene>
    <name evidence="1" type="ORF">NQ318_004611</name>
</gene>
<dbReference type="PANTHER" id="PTHR47326">
    <property type="entry name" value="TRANSPOSABLE ELEMENT TC3 TRANSPOSASE-LIKE PROTEIN"/>
    <property type="match status" value="1"/>
</dbReference>
<evidence type="ECO:0000313" key="2">
    <source>
        <dbReference type="Proteomes" id="UP001162162"/>
    </source>
</evidence>
<name>A0AAV8X1A6_9CUCU</name>
<dbReference type="GO" id="GO:0003676">
    <property type="term" value="F:nucleic acid binding"/>
    <property type="evidence" value="ECO:0007669"/>
    <property type="project" value="InterPro"/>
</dbReference>
<dbReference type="AlphaFoldDB" id="A0AAV8X1A6"/>